<dbReference type="EMBL" id="JAALLH010000002">
    <property type="protein sequence ID" value="NIY70243.1"/>
    <property type="molecule type" value="Genomic_DNA"/>
</dbReference>
<name>A0A7X5XBL5_STRMQ</name>
<comment type="caution">
    <text evidence="2">The sequence shown here is derived from an EMBL/GenBank/DDBJ whole genome shotgun (WGS) entry which is preliminary data.</text>
</comment>
<protein>
    <submittedName>
        <fullName evidence="2">Uncharacterized protein</fullName>
    </submittedName>
</protein>
<feature type="compositionally biased region" description="Low complexity" evidence="1">
    <location>
        <begin position="47"/>
        <end position="56"/>
    </location>
</feature>
<organism evidence="2 3">
    <name type="scientific">Streptomyces malaysiensis</name>
    <dbReference type="NCBI Taxonomy" id="92644"/>
    <lineage>
        <taxon>Bacteria</taxon>
        <taxon>Bacillati</taxon>
        <taxon>Actinomycetota</taxon>
        <taxon>Actinomycetes</taxon>
        <taxon>Kitasatosporales</taxon>
        <taxon>Streptomycetaceae</taxon>
        <taxon>Streptomyces</taxon>
        <taxon>Streptomyces violaceusniger group</taxon>
    </lineage>
</organism>
<gene>
    <name evidence="2" type="ORF">SMALB_8374</name>
</gene>
<accession>A0A7X5XBL5</accession>
<reference evidence="2 3" key="1">
    <citation type="submission" date="2020-02" db="EMBL/GenBank/DDBJ databases">
        <title>Streptomyces malaysiensis DSM14702 (JHCC583434, PFL_A843) Genome sequencing and assembly.</title>
        <authorList>
            <person name="Samborskyy M."/>
        </authorList>
    </citation>
    <scope>NUCLEOTIDE SEQUENCE [LARGE SCALE GENOMIC DNA]</scope>
    <source>
        <strain evidence="2 3">DSM 14702</strain>
    </source>
</reference>
<sequence>MPGPRRGAGGAHFSRALIARCAVLGRPLLRVCRMPPVPIQADHGRAPARQGRPVPGRARRPGHTAHSAARGGARGAVRLCAVCGLWSVVCRVSSAVRRVLSFRAFGALSSGAAGAGARPRRRVTGRWGVAPVAASVVGGWSPSGVRAPGVRYPLLENA</sequence>
<proteinExistence type="predicted"/>
<evidence type="ECO:0000256" key="1">
    <source>
        <dbReference type="SAM" id="MobiDB-lite"/>
    </source>
</evidence>
<dbReference type="Proteomes" id="UP000536624">
    <property type="component" value="Unassembled WGS sequence"/>
</dbReference>
<evidence type="ECO:0000313" key="3">
    <source>
        <dbReference type="Proteomes" id="UP000536624"/>
    </source>
</evidence>
<feature type="region of interest" description="Disordered" evidence="1">
    <location>
        <begin position="41"/>
        <end position="69"/>
    </location>
</feature>
<dbReference type="AlphaFoldDB" id="A0A7X5XBL5"/>
<evidence type="ECO:0000313" key="2">
    <source>
        <dbReference type="EMBL" id="NIY70243.1"/>
    </source>
</evidence>